<organism evidence="1 2">
    <name type="scientific">Cerasibacillus quisquiliarum</name>
    <dbReference type="NCBI Taxonomy" id="227865"/>
    <lineage>
        <taxon>Bacteria</taxon>
        <taxon>Bacillati</taxon>
        <taxon>Bacillota</taxon>
        <taxon>Bacilli</taxon>
        <taxon>Bacillales</taxon>
        <taxon>Bacillaceae</taxon>
        <taxon>Cerasibacillus</taxon>
    </lineage>
</organism>
<dbReference type="Proteomes" id="UP000321491">
    <property type="component" value="Unassembled WGS sequence"/>
</dbReference>
<proteinExistence type="predicted"/>
<dbReference type="EMBL" id="BJXW01000007">
    <property type="protein sequence ID" value="GEN30270.1"/>
    <property type="molecule type" value="Genomic_DNA"/>
</dbReference>
<comment type="caution">
    <text evidence="1">The sequence shown here is derived from an EMBL/GenBank/DDBJ whole genome shotgun (WGS) entry which is preliminary data.</text>
</comment>
<protein>
    <submittedName>
        <fullName evidence="1">Uncharacterized protein</fullName>
    </submittedName>
</protein>
<name>A0A511UUK6_9BACI</name>
<gene>
    <name evidence="1" type="ORF">CQU01_05080</name>
</gene>
<accession>A0A511UUK6</accession>
<evidence type="ECO:0000313" key="2">
    <source>
        <dbReference type="Proteomes" id="UP000321491"/>
    </source>
</evidence>
<reference evidence="1 2" key="1">
    <citation type="submission" date="2019-07" db="EMBL/GenBank/DDBJ databases">
        <title>Whole genome shotgun sequence of Cerasibacillus quisquiliarum NBRC 102429.</title>
        <authorList>
            <person name="Hosoyama A."/>
            <person name="Uohara A."/>
            <person name="Ohji S."/>
            <person name="Ichikawa N."/>
        </authorList>
    </citation>
    <scope>NUCLEOTIDE SEQUENCE [LARGE SCALE GENOMIC DNA]</scope>
    <source>
        <strain evidence="1 2">NBRC 102429</strain>
    </source>
</reference>
<dbReference type="RefSeq" id="WP_146935364.1">
    <property type="nucleotide sequence ID" value="NZ_BJXW01000007.1"/>
</dbReference>
<keyword evidence="2" id="KW-1185">Reference proteome</keyword>
<sequence length="70" mass="8252">MSITEQYDSMLSKVQKLSSYEKEKLLMDIILDIYSSHVFGMEYTAEMLNKLINQFLDRTEELRNEANQIA</sequence>
<dbReference type="AlphaFoldDB" id="A0A511UUK6"/>
<evidence type="ECO:0000313" key="1">
    <source>
        <dbReference type="EMBL" id="GEN30270.1"/>
    </source>
</evidence>